<reference evidence="9 10" key="1">
    <citation type="journal article" date="2019" name="Appl. Microbiol. Biotechnol.">
        <title>Differential efficiency of wild type rhizogenic strains for rol gene transformation of plants.</title>
        <authorList>
            <person name="Desmet S."/>
            <person name="De Keyser E."/>
            <person name="Van Vaerenbergh J."/>
            <person name="Baeyen S."/>
            <person name="Van Huylenbroeck J."/>
            <person name="Geelen D."/>
            <person name="Dhooghe E."/>
        </authorList>
    </citation>
    <scope>NUCLEOTIDE SEQUENCE [LARGE SCALE GENOMIC DNA]</scope>
    <source>
        <strain evidence="9 10">GBBC3284</strain>
    </source>
</reference>
<evidence type="ECO:0000256" key="1">
    <source>
        <dbReference type="ARBA" id="ARBA00022448"/>
    </source>
</evidence>
<sequence length="372" mass="41398">MPNPPSTEPLLEFQSLRKTYDGRSFVLKDVNLKIEQGEFFTLLGPSGSGKTTLLMIMAGFEDATSGEMVFKGRDLQQVPSFRRNFGVVFQNYALFPHMTVAQNIAFPLRQRGFNREEIKAQVTRAMAMVKLDAMGDRSPKQLSGGQQQRVALARALVFSPEVVLFDEPLGALDRRLREHMQLEIRRLHSELGISMIYVTHDQEEALVMSDRIAVFDQGTIQQIGSPDTVYERPNTSFVANFIGENNSLQGMLKAIDGTTCQVELRDGTLVLASLIGSHLPGASVNLAIRPEQLRIIESDGKDENVVCGSVVEKIYIGSRIRLRCLLDSTDMILAEIPPADGLQIQIGMRLSLAWQTSDCRALDPTNKKAERD</sequence>
<dbReference type="GO" id="GO:0005524">
    <property type="term" value="F:ATP binding"/>
    <property type="evidence" value="ECO:0007669"/>
    <property type="project" value="UniProtKB-KW"/>
</dbReference>
<dbReference type="NCBIfam" id="TIGR01187">
    <property type="entry name" value="potA"/>
    <property type="match status" value="1"/>
</dbReference>
<comment type="similarity">
    <text evidence="7">Belongs to the ABC transporter superfamily. Spermidine/putrescine importer (TC 3.A.1.11.1) family.</text>
</comment>
<keyword evidence="2 7" id="KW-1003">Cell membrane</keyword>
<keyword evidence="6 7" id="KW-0472">Membrane</keyword>
<dbReference type="EC" id="7.6.2.11" evidence="7"/>
<gene>
    <name evidence="7" type="primary">potA</name>
    <name evidence="9" type="ORF">EXN68_25690</name>
</gene>
<dbReference type="RefSeq" id="WP_142843440.1">
    <property type="nucleotide sequence ID" value="NZ_SGNY01000013.1"/>
</dbReference>
<protein>
    <recommendedName>
        <fullName evidence="7">Spermidine/putrescine import ATP-binding protein PotA</fullName>
        <ecNumber evidence="7">7.6.2.11</ecNumber>
    </recommendedName>
</protein>
<dbReference type="InterPro" id="IPR013611">
    <property type="entry name" value="Transp-assoc_OB_typ2"/>
</dbReference>
<dbReference type="SUPFAM" id="SSF50331">
    <property type="entry name" value="MOP-like"/>
    <property type="match status" value="1"/>
</dbReference>
<evidence type="ECO:0000256" key="2">
    <source>
        <dbReference type="ARBA" id="ARBA00022475"/>
    </source>
</evidence>
<dbReference type="FunFam" id="3.40.50.300:FF:000425">
    <property type="entry name" value="Probable ABC transporter, ATP-binding subunit"/>
    <property type="match status" value="1"/>
</dbReference>
<dbReference type="InterPro" id="IPR008995">
    <property type="entry name" value="Mo/tungstate-bd_C_term_dom"/>
</dbReference>
<keyword evidence="5 7" id="KW-1278">Translocase</keyword>
<dbReference type="InterPro" id="IPR005893">
    <property type="entry name" value="PotA-like"/>
</dbReference>
<organism evidence="9 10">
    <name type="scientific">Rhizobium rhizogenes</name>
    <name type="common">Agrobacterium rhizogenes</name>
    <dbReference type="NCBI Taxonomy" id="359"/>
    <lineage>
        <taxon>Bacteria</taxon>
        <taxon>Pseudomonadati</taxon>
        <taxon>Pseudomonadota</taxon>
        <taxon>Alphaproteobacteria</taxon>
        <taxon>Hyphomicrobiales</taxon>
        <taxon>Rhizobiaceae</taxon>
        <taxon>Rhizobium/Agrobacterium group</taxon>
        <taxon>Rhizobium</taxon>
    </lineage>
</organism>
<dbReference type="PANTHER" id="PTHR42781:SF6">
    <property type="entry name" value="SPERMIDINE_PUTRESCINE IMPORT ATP-BINDING PROTEIN POTA"/>
    <property type="match status" value="1"/>
</dbReference>
<evidence type="ECO:0000256" key="3">
    <source>
        <dbReference type="ARBA" id="ARBA00022741"/>
    </source>
</evidence>
<dbReference type="InterPro" id="IPR003439">
    <property type="entry name" value="ABC_transporter-like_ATP-bd"/>
</dbReference>
<dbReference type="GO" id="GO:0016887">
    <property type="term" value="F:ATP hydrolysis activity"/>
    <property type="evidence" value="ECO:0007669"/>
    <property type="project" value="InterPro"/>
</dbReference>
<dbReference type="InterPro" id="IPR003593">
    <property type="entry name" value="AAA+_ATPase"/>
</dbReference>
<keyword evidence="4 7" id="KW-0067">ATP-binding</keyword>
<dbReference type="AlphaFoldDB" id="A0A546X3C6"/>
<dbReference type="Gene3D" id="3.40.50.300">
    <property type="entry name" value="P-loop containing nucleotide triphosphate hydrolases"/>
    <property type="match status" value="1"/>
</dbReference>
<accession>A0A546X3C6</accession>
<dbReference type="Proteomes" id="UP000315434">
    <property type="component" value="Unassembled WGS sequence"/>
</dbReference>
<evidence type="ECO:0000259" key="8">
    <source>
        <dbReference type="PROSITE" id="PS50893"/>
    </source>
</evidence>
<dbReference type="Pfam" id="PF08402">
    <property type="entry name" value="TOBE_2"/>
    <property type="match status" value="1"/>
</dbReference>
<keyword evidence="3 7" id="KW-0547">Nucleotide-binding</keyword>
<evidence type="ECO:0000256" key="7">
    <source>
        <dbReference type="RuleBase" id="RU364083"/>
    </source>
</evidence>
<dbReference type="SUPFAM" id="SSF52540">
    <property type="entry name" value="P-loop containing nucleoside triphosphate hydrolases"/>
    <property type="match status" value="1"/>
</dbReference>
<evidence type="ECO:0000256" key="4">
    <source>
        <dbReference type="ARBA" id="ARBA00022840"/>
    </source>
</evidence>
<comment type="caution">
    <text evidence="9">The sequence shown here is derived from an EMBL/GenBank/DDBJ whole genome shotgun (WGS) entry which is preliminary data.</text>
</comment>
<dbReference type="Gene3D" id="2.40.50.100">
    <property type="match status" value="1"/>
</dbReference>
<dbReference type="PROSITE" id="PS50893">
    <property type="entry name" value="ABC_TRANSPORTER_2"/>
    <property type="match status" value="1"/>
</dbReference>
<dbReference type="InterPro" id="IPR017871">
    <property type="entry name" value="ABC_transporter-like_CS"/>
</dbReference>
<evidence type="ECO:0000256" key="6">
    <source>
        <dbReference type="ARBA" id="ARBA00023136"/>
    </source>
</evidence>
<evidence type="ECO:0000313" key="10">
    <source>
        <dbReference type="Proteomes" id="UP000315434"/>
    </source>
</evidence>
<dbReference type="InterPro" id="IPR027417">
    <property type="entry name" value="P-loop_NTPase"/>
</dbReference>
<feature type="domain" description="ABC transporter" evidence="8">
    <location>
        <begin position="11"/>
        <end position="242"/>
    </location>
</feature>
<comment type="subunit">
    <text evidence="7">The complex is composed of two ATP-binding proteins (PotA), two transmembrane proteins (PotB and PotC) and a solute-binding protein (PotD).</text>
</comment>
<dbReference type="Pfam" id="PF00005">
    <property type="entry name" value="ABC_tran"/>
    <property type="match status" value="1"/>
</dbReference>
<dbReference type="PANTHER" id="PTHR42781">
    <property type="entry name" value="SPERMIDINE/PUTRESCINE IMPORT ATP-BINDING PROTEIN POTA"/>
    <property type="match status" value="1"/>
</dbReference>
<proteinExistence type="inferred from homology"/>
<keyword evidence="1 7" id="KW-0813">Transport</keyword>
<comment type="catalytic activity">
    <reaction evidence="7">
        <text>ATP + H2O + polyamine-[polyamine-binding protein]Side 1 = ADP + phosphate + polyamineSide 2 + [polyamine-binding protein]Side 1.</text>
        <dbReference type="EC" id="7.6.2.11"/>
    </reaction>
</comment>
<comment type="function">
    <text evidence="7">Part of the ABC transporter complex PotABCD involved in spermidine/putrescine import. Responsible for energy coupling to the transport system.</text>
</comment>
<evidence type="ECO:0000313" key="9">
    <source>
        <dbReference type="EMBL" id="TRA95261.1"/>
    </source>
</evidence>
<dbReference type="GO" id="GO:0015697">
    <property type="term" value="P:quaternary ammonium group transport"/>
    <property type="evidence" value="ECO:0007669"/>
    <property type="project" value="UniProtKB-ARBA"/>
</dbReference>
<dbReference type="InterPro" id="IPR050093">
    <property type="entry name" value="ABC_SmlMolc_Importer"/>
</dbReference>
<dbReference type="OrthoDB" id="9802264at2"/>
<dbReference type="GO" id="GO:0015417">
    <property type="term" value="F:ABC-type polyamine transporter activity"/>
    <property type="evidence" value="ECO:0007669"/>
    <property type="project" value="UniProtKB-EC"/>
</dbReference>
<dbReference type="PROSITE" id="PS00211">
    <property type="entry name" value="ABC_TRANSPORTER_1"/>
    <property type="match status" value="1"/>
</dbReference>
<evidence type="ECO:0000256" key="5">
    <source>
        <dbReference type="ARBA" id="ARBA00022967"/>
    </source>
</evidence>
<dbReference type="GO" id="GO:0043190">
    <property type="term" value="C:ATP-binding cassette (ABC) transporter complex"/>
    <property type="evidence" value="ECO:0007669"/>
    <property type="project" value="InterPro"/>
</dbReference>
<dbReference type="EMBL" id="SGNY01000013">
    <property type="protein sequence ID" value="TRA95261.1"/>
    <property type="molecule type" value="Genomic_DNA"/>
</dbReference>
<dbReference type="SMART" id="SM00382">
    <property type="entry name" value="AAA"/>
    <property type="match status" value="1"/>
</dbReference>
<name>A0A546X3C6_RHIRH</name>